<dbReference type="GO" id="GO:0043093">
    <property type="term" value="P:FtsZ-dependent cytokinesis"/>
    <property type="evidence" value="ECO:0007669"/>
    <property type="project" value="UniProtKB-UniRule"/>
</dbReference>
<dbReference type="HAMAP" id="MF_00910">
    <property type="entry name" value="FtsL"/>
    <property type="match status" value="1"/>
</dbReference>
<dbReference type="Proteomes" id="UP000054785">
    <property type="component" value="Unassembled WGS sequence"/>
</dbReference>
<evidence type="ECO:0000256" key="7">
    <source>
        <dbReference type="ARBA" id="ARBA00023306"/>
    </source>
</evidence>
<keyword evidence="4 8" id="KW-0812">Transmembrane</keyword>
<comment type="caution">
    <text evidence="10">The sequence shown here is derived from an EMBL/GenBank/DDBJ whole genome shotgun (WGS) entry which is preliminary data.</text>
</comment>
<dbReference type="AlphaFoldDB" id="A0A0W0TVK5"/>
<dbReference type="NCBIfam" id="TIGR02209">
    <property type="entry name" value="ftsL_broad"/>
    <property type="match status" value="1"/>
</dbReference>
<dbReference type="EMBL" id="LNYC01000044">
    <property type="protein sequence ID" value="KTC99731.1"/>
    <property type="molecule type" value="Genomic_DNA"/>
</dbReference>
<keyword evidence="6 8" id="KW-0472">Membrane</keyword>
<reference evidence="10 11" key="1">
    <citation type="submission" date="2015-11" db="EMBL/GenBank/DDBJ databases">
        <title>Genomic analysis of 38 Legionella species identifies large and diverse effector repertoires.</title>
        <authorList>
            <person name="Burstein D."/>
            <person name="Amaro F."/>
            <person name="Zusman T."/>
            <person name="Lifshitz Z."/>
            <person name="Cohen O."/>
            <person name="Gilbert J.A."/>
            <person name="Pupko T."/>
            <person name="Shuman H.A."/>
            <person name="Segal G."/>
        </authorList>
    </citation>
    <scope>NUCLEOTIDE SEQUENCE [LARGE SCALE GENOMIC DNA]</scope>
    <source>
        <strain evidence="10 11">ATCC 49504</strain>
    </source>
</reference>
<keyword evidence="2 8" id="KW-1003">Cell membrane</keyword>
<comment type="subunit">
    <text evidence="8">Part of a complex composed of FtsB, FtsL and FtsQ.</text>
</comment>
<evidence type="ECO:0000313" key="10">
    <source>
        <dbReference type="EMBL" id="KTC99731.1"/>
    </source>
</evidence>
<feature type="transmembrane region" description="Helical" evidence="8">
    <location>
        <begin position="25"/>
        <end position="47"/>
    </location>
</feature>
<dbReference type="PATRIC" id="fig|45065.4.peg.1317"/>
<evidence type="ECO:0000256" key="1">
    <source>
        <dbReference type="ARBA" id="ARBA00004401"/>
    </source>
</evidence>
<proteinExistence type="inferred from homology"/>
<protein>
    <recommendedName>
        <fullName evidence="8 9">Cell division protein FtsL</fullName>
    </recommendedName>
</protein>
<dbReference type="InterPro" id="IPR011922">
    <property type="entry name" value="Cell_div_FtsL"/>
</dbReference>
<evidence type="ECO:0000256" key="8">
    <source>
        <dbReference type="HAMAP-Rule" id="MF_00910"/>
    </source>
</evidence>
<keyword evidence="5 8" id="KW-1133">Transmembrane helix</keyword>
<dbReference type="STRING" id="45065.Lgee_1223"/>
<dbReference type="OrthoDB" id="5653786at2"/>
<sequence>MNAAAKVIHQSNVFSGAWSDMHISLAWKFLVALMVLVLFSALGVVYCTNAHRLELGQLQQLEQQSNRLQLQWGQLLLEQASLATPARVQALAQDKLHMVLPNPAQTRILRAQ</sequence>
<name>A0A0W0TVK5_9GAMM</name>
<evidence type="ECO:0000313" key="11">
    <source>
        <dbReference type="Proteomes" id="UP000054785"/>
    </source>
</evidence>
<keyword evidence="11" id="KW-1185">Reference proteome</keyword>
<keyword evidence="3 8" id="KW-0132">Cell division</keyword>
<evidence type="ECO:0000256" key="6">
    <source>
        <dbReference type="ARBA" id="ARBA00023136"/>
    </source>
</evidence>
<comment type="function">
    <text evidence="8">Essential cell division protein. May link together the upstream cell division proteins, which are predominantly cytoplasmic, with the downstream cell division proteins, which are predominantly periplasmic.</text>
</comment>
<evidence type="ECO:0000256" key="2">
    <source>
        <dbReference type="ARBA" id="ARBA00022475"/>
    </source>
</evidence>
<dbReference type="PANTHER" id="PTHR37479">
    <property type="entry name" value="CELL DIVISION PROTEIN FTSL"/>
    <property type="match status" value="1"/>
</dbReference>
<keyword evidence="8" id="KW-0997">Cell inner membrane</keyword>
<evidence type="ECO:0000256" key="9">
    <source>
        <dbReference type="NCBIfam" id="TIGR02209"/>
    </source>
</evidence>
<evidence type="ECO:0000256" key="5">
    <source>
        <dbReference type="ARBA" id="ARBA00022989"/>
    </source>
</evidence>
<accession>A0A0W0TVK5</accession>
<dbReference type="RefSeq" id="WP_028386329.1">
    <property type="nucleotide sequence ID" value="NZ_CAAAHN010000007.1"/>
</dbReference>
<organism evidence="10 11">
    <name type="scientific">Legionella geestiana</name>
    <dbReference type="NCBI Taxonomy" id="45065"/>
    <lineage>
        <taxon>Bacteria</taxon>
        <taxon>Pseudomonadati</taxon>
        <taxon>Pseudomonadota</taxon>
        <taxon>Gammaproteobacteria</taxon>
        <taxon>Legionellales</taxon>
        <taxon>Legionellaceae</taxon>
        <taxon>Legionella</taxon>
    </lineage>
</organism>
<evidence type="ECO:0000256" key="3">
    <source>
        <dbReference type="ARBA" id="ARBA00022618"/>
    </source>
</evidence>
<dbReference type="Pfam" id="PF04999">
    <property type="entry name" value="FtsL"/>
    <property type="match status" value="1"/>
</dbReference>
<dbReference type="PANTHER" id="PTHR37479:SF1">
    <property type="entry name" value="CELL DIVISION PROTEIN FTSL"/>
    <property type="match status" value="1"/>
</dbReference>
<dbReference type="GO" id="GO:0005886">
    <property type="term" value="C:plasma membrane"/>
    <property type="evidence" value="ECO:0007669"/>
    <property type="project" value="UniProtKB-SubCell"/>
</dbReference>
<dbReference type="GO" id="GO:0032153">
    <property type="term" value="C:cell division site"/>
    <property type="evidence" value="ECO:0007669"/>
    <property type="project" value="UniProtKB-UniRule"/>
</dbReference>
<gene>
    <name evidence="8" type="primary">ftsL</name>
    <name evidence="10" type="ORF">Lgee_1223</name>
</gene>
<comment type="subcellular location">
    <subcellularLocation>
        <location evidence="8">Cell inner membrane</location>
        <topology evidence="8">Single-pass type II membrane protein</topology>
    </subcellularLocation>
    <subcellularLocation>
        <location evidence="1">Cell membrane</location>
        <topology evidence="1">Single-pass type II membrane protein</topology>
    </subcellularLocation>
    <text evidence="8">Localizes to the division septum where it forms a ring structure.</text>
</comment>
<comment type="similarity">
    <text evidence="8">Belongs to the FtsL family.</text>
</comment>
<keyword evidence="7 8" id="KW-0131">Cell cycle</keyword>
<evidence type="ECO:0000256" key="4">
    <source>
        <dbReference type="ARBA" id="ARBA00022692"/>
    </source>
</evidence>